<gene>
    <name evidence="1" type="ORF">GOODEAATRI_031730</name>
</gene>
<organism evidence="1 2">
    <name type="scientific">Goodea atripinnis</name>
    <dbReference type="NCBI Taxonomy" id="208336"/>
    <lineage>
        <taxon>Eukaryota</taxon>
        <taxon>Metazoa</taxon>
        <taxon>Chordata</taxon>
        <taxon>Craniata</taxon>
        <taxon>Vertebrata</taxon>
        <taxon>Euteleostomi</taxon>
        <taxon>Actinopterygii</taxon>
        <taxon>Neopterygii</taxon>
        <taxon>Teleostei</taxon>
        <taxon>Neoteleostei</taxon>
        <taxon>Acanthomorphata</taxon>
        <taxon>Ovalentaria</taxon>
        <taxon>Atherinomorphae</taxon>
        <taxon>Cyprinodontiformes</taxon>
        <taxon>Goodeidae</taxon>
        <taxon>Goodea</taxon>
    </lineage>
</organism>
<comment type="caution">
    <text evidence="1">The sequence shown here is derived from an EMBL/GenBank/DDBJ whole genome shotgun (WGS) entry which is preliminary data.</text>
</comment>
<name>A0ABV0P9E9_9TELE</name>
<keyword evidence="2" id="KW-1185">Reference proteome</keyword>
<dbReference type="Proteomes" id="UP001476798">
    <property type="component" value="Unassembled WGS sequence"/>
</dbReference>
<accession>A0ABV0P9E9</accession>
<proteinExistence type="predicted"/>
<dbReference type="EMBL" id="JAHRIO010065515">
    <property type="protein sequence ID" value="MEQ2180057.1"/>
    <property type="molecule type" value="Genomic_DNA"/>
</dbReference>
<protein>
    <submittedName>
        <fullName evidence="1">Uncharacterized protein</fullName>
    </submittedName>
</protein>
<sequence length="107" mass="11124">MAPSLEEDGGRLGLGSGQVVGFRGVVIQVQAPAQTKHLDSCALAVPIKCGAYFHPTILPASGLCLCPLAYLWFSVSGAGCFGMYWLTPGACLPGPAHLGSVRPLLRE</sequence>
<evidence type="ECO:0000313" key="2">
    <source>
        <dbReference type="Proteomes" id="UP001476798"/>
    </source>
</evidence>
<reference evidence="1 2" key="1">
    <citation type="submission" date="2021-06" db="EMBL/GenBank/DDBJ databases">
        <authorList>
            <person name="Palmer J.M."/>
        </authorList>
    </citation>
    <scope>NUCLEOTIDE SEQUENCE [LARGE SCALE GENOMIC DNA]</scope>
    <source>
        <strain evidence="1 2">GA_2019</strain>
        <tissue evidence="1">Muscle</tissue>
    </source>
</reference>
<evidence type="ECO:0000313" key="1">
    <source>
        <dbReference type="EMBL" id="MEQ2180057.1"/>
    </source>
</evidence>